<evidence type="ECO:0000256" key="3">
    <source>
        <dbReference type="ARBA" id="ARBA00022670"/>
    </source>
</evidence>
<dbReference type="SMART" id="SM00020">
    <property type="entry name" value="Tryp_SPc"/>
    <property type="match status" value="2"/>
</dbReference>
<accession>A0A653DC00</accession>
<comment type="subcellular location">
    <subcellularLocation>
        <location evidence="1">Secreted</location>
        <location evidence="1">Extracellular space</location>
    </subcellularLocation>
</comment>
<feature type="domain" description="Peptidase S1" evidence="9">
    <location>
        <begin position="486"/>
        <end position="544"/>
    </location>
</feature>
<evidence type="ECO:0000256" key="4">
    <source>
        <dbReference type="ARBA" id="ARBA00022801"/>
    </source>
</evidence>
<dbReference type="InterPro" id="IPR033116">
    <property type="entry name" value="TRYPSIN_SER"/>
</dbReference>
<dbReference type="EMBL" id="CAACVG010011274">
    <property type="protein sequence ID" value="VEN57704.1"/>
    <property type="molecule type" value="Genomic_DNA"/>
</dbReference>
<keyword evidence="3 7" id="KW-0645">Protease</keyword>
<dbReference type="InterPro" id="IPR001254">
    <property type="entry name" value="Trypsin_dom"/>
</dbReference>
<dbReference type="GO" id="GO:0006508">
    <property type="term" value="P:proteolysis"/>
    <property type="evidence" value="ECO:0007669"/>
    <property type="project" value="UniProtKB-KW"/>
</dbReference>
<dbReference type="PROSITE" id="PS50240">
    <property type="entry name" value="TRYPSIN_DOM"/>
    <property type="match status" value="3"/>
</dbReference>
<gene>
    <name evidence="10" type="ORF">CALMAC_LOCUS16277</name>
</gene>
<dbReference type="OrthoDB" id="6755574at2759"/>
<evidence type="ECO:0000313" key="10">
    <source>
        <dbReference type="EMBL" id="VEN57704.1"/>
    </source>
</evidence>
<keyword evidence="5 7" id="KW-0720">Serine protease</keyword>
<protein>
    <recommendedName>
        <fullName evidence="9">Peptidase S1 domain-containing protein</fullName>
    </recommendedName>
</protein>
<proteinExistence type="inferred from homology"/>
<evidence type="ECO:0000313" key="11">
    <source>
        <dbReference type="Proteomes" id="UP000410492"/>
    </source>
</evidence>
<keyword evidence="4 7" id="KW-0378">Hydrolase</keyword>
<evidence type="ECO:0000256" key="6">
    <source>
        <dbReference type="ARBA" id="ARBA00023157"/>
    </source>
</evidence>
<name>A0A653DC00_CALMS</name>
<keyword evidence="6" id="KW-1015">Disulfide bond</keyword>
<dbReference type="Gene3D" id="2.40.10.10">
    <property type="entry name" value="Trypsin-like serine proteases"/>
    <property type="match status" value="4"/>
</dbReference>
<dbReference type="FunFam" id="2.40.10.10:FF:000036">
    <property type="entry name" value="Trypsin beta"/>
    <property type="match status" value="1"/>
</dbReference>
<dbReference type="PANTHER" id="PTHR24276">
    <property type="entry name" value="POLYSERASE-RELATED"/>
    <property type="match status" value="1"/>
</dbReference>
<dbReference type="InterPro" id="IPR001314">
    <property type="entry name" value="Peptidase_S1A"/>
</dbReference>
<dbReference type="GO" id="GO:0005576">
    <property type="term" value="C:extracellular region"/>
    <property type="evidence" value="ECO:0007669"/>
    <property type="project" value="UniProtKB-SubCell"/>
</dbReference>
<dbReference type="GO" id="GO:0004252">
    <property type="term" value="F:serine-type endopeptidase activity"/>
    <property type="evidence" value="ECO:0007669"/>
    <property type="project" value="InterPro"/>
</dbReference>
<evidence type="ECO:0000256" key="5">
    <source>
        <dbReference type="ARBA" id="ARBA00022825"/>
    </source>
</evidence>
<dbReference type="InterPro" id="IPR050430">
    <property type="entry name" value="Peptidase_S1"/>
</dbReference>
<evidence type="ECO:0000256" key="2">
    <source>
        <dbReference type="ARBA" id="ARBA00007664"/>
    </source>
</evidence>
<dbReference type="PROSITE" id="PS00134">
    <property type="entry name" value="TRYPSIN_HIS"/>
    <property type="match status" value="2"/>
</dbReference>
<reference evidence="10 11" key="1">
    <citation type="submission" date="2019-01" db="EMBL/GenBank/DDBJ databases">
        <authorList>
            <person name="Sayadi A."/>
        </authorList>
    </citation>
    <scope>NUCLEOTIDE SEQUENCE [LARGE SCALE GENOMIC DNA]</scope>
</reference>
<feature type="chain" id="PRO_5025072000" description="Peptidase S1 domain-containing protein" evidence="8">
    <location>
        <begin position="27"/>
        <end position="570"/>
    </location>
</feature>
<dbReference type="PROSITE" id="PS00135">
    <property type="entry name" value="TRYPSIN_SER"/>
    <property type="match status" value="3"/>
</dbReference>
<dbReference type="InterPro" id="IPR018114">
    <property type="entry name" value="TRYPSIN_HIS"/>
</dbReference>
<dbReference type="InterPro" id="IPR009003">
    <property type="entry name" value="Peptidase_S1_PA"/>
</dbReference>
<comment type="similarity">
    <text evidence="2">Belongs to the peptidase S1 family.</text>
</comment>
<keyword evidence="11" id="KW-1185">Reference proteome</keyword>
<evidence type="ECO:0000256" key="7">
    <source>
        <dbReference type="RuleBase" id="RU363034"/>
    </source>
</evidence>
<dbReference type="PANTHER" id="PTHR24276:SF98">
    <property type="entry name" value="FI18310P1-RELATED"/>
    <property type="match status" value="1"/>
</dbReference>
<dbReference type="CDD" id="cd00190">
    <property type="entry name" value="Tryp_SPc"/>
    <property type="match status" value="2"/>
</dbReference>
<evidence type="ECO:0000256" key="1">
    <source>
        <dbReference type="ARBA" id="ARBA00004239"/>
    </source>
</evidence>
<dbReference type="InterPro" id="IPR043504">
    <property type="entry name" value="Peptidase_S1_PA_chymotrypsin"/>
</dbReference>
<evidence type="ECO:0000256" key="8">
    <source>
        <dbReference type="SAM" id="SignalP"/>
    </source>
</evidence>
<keyword evidence="8" id="KW-0732">Signal</keyword>
<dbReference type="Proteomes" id="UP000410492">
    <property type="component" value="Unassembled WGS sequence"/>
</dbReference>
<dbReference type="PRINTS" id="PR00722">
    <property type="entry name" value="CHYMOTRYPSIN"/>
</dbReference>
<evidence type="ECO:0000259" key="9">
    <source>
        <dbReference type="PROSITE" id="PS50240"/>
    </source>
</evidence>
<feature type="domain" description="Peptidase S1" evidence="9">
    <location>
        <begin position="267"/>
        <end position="472"/>
    </location>
</feature>
<feature type="domain" description="Peptidase S1" evidence="9">
    <location>
        <begin position="31"/>
        <end position="263"/>
    </location>
</feature>
<dbReference type="SUPFAM" id="SSF50494">
    <property type="entry name" value="Trypsin-like serine proteases"/>
    <property type="match status" value="3"/>
</dbReference>
<sequence>MSKSEVPRLLPEIIFLLLVYSQYCNAMKGRIVGGKVCTEEEKHEFTVALTDKSFVVKCGGSLLESRWVLTAAHCCAAMVRLRYVMAGLSTKPVSDYISDSVMVTMIDECITHPNYKQDNLENDIALIRLNKDVSETSTISYVGLPTSKFQGEIHKWCTQALVLGWGWLDFHSRARPSRLQCVTLDVVPTDHCMMKYHSRRDPDSVMCTWNEGKDACKGDSGGPLTCNGILYGVVSFGMKCATRYPGVYTRVDFYLDFIDNAMTSYRGGSTIVQAVTAVVLTAAHCCGAMVRLRYVMAGLSTKPVSDYISDSVTVTMIDQCITHPSYKEEDLENDIALVRLNKDVSETPTISYVGLPTSKFQATAENPTSYKYDVANGIKMIKAFEVRALVMGWGWLDYHTRARPSKLQCVNLDVMCTWIEGKDACKGDSGGPLTCNGILYGVVSFGMKCATRYPGVYTRVDSYLDFIDNEMKSYRACSVAIQAVIIICTSSKGGKDACRGDSGGPLICRGVQYGIISFGILCGEYPGVQTRVDTYLDFIHMTIITRRSDSHLNKGLIVLLIICVNIVILL</sequence>
<organism evidence="10 11">
    <name type="scientific">Callosobruchus maculatus</name>
    <name type="common">Southern cowpea weevil</name>
    <name type="synonym">Pulse bruchid</name>
    <dbReference type="NCBI Taxonomy" id="64391"/>
    <lineage>
        <taxon>Eukaryota</taxon>
        <taxon>Metazoa</taxon>
        <taxon>Ecdysozoa</taxon>
        <taxon>Arthropoda</taxon>
        <taxon>Hexapoda</taxon>
        <taxon>Insecta</taxon>
        <taxon>Pterygota</taxon>
        <taxon>Neoptera</taxon>
        <taxon>Endopterygota</taxon>
        <taxon>Coleoptera</taxon>
        <taxon>Polyphaga</taxon>
        <taxon>Cucujiformia</taxon>
        <taxon>Chrysomeloidea</taxon>
        <taxon>Chrysomelidae</taxon>
        <taxon>Bruchinae</taxon>
        <taxon>Bruchini</taxon>
        <taxon>Callosobruchus</taxon>
    </lineage>
</organism>
<feature type="signal peptide" evidence="8">
    <location>
        <begin position="1"/>
        <end position="26"/>
    </location>
</feature>
<dbReference type="Pfam" id="PF00089">
    <property type="entry name" value="Trypsin"/>
    <property type="match status" value="3"/>
</dbReference>
<dbReference type="AlphaFoldDB" id="A0A653DC00"/>